<reference evidence="1" key="1">
    <citation type="journal article" date="2013" name="J. Plant Res.">
        <title>Effect of fungi and light on seed germination of three Opuntia species from semiarid lands of central Mexico.</title>
        <authorList>
            <person name="Delgado-Sanchez P."/>
            <person name="Jimenez-Bremont J.F."/>
            <person name="Guerrero-Gonzalez Mde L."/>
            <person name="Flores J."/>
        </authorList>
    </citation>
    <scope>NUCLEOTIDE SEQUENCE</scope>
    <source>
        <tissue evidence="1">Cladode</tissue>
    </source>
</reference>
<sequence>MPLPLRITILNVRTAARSSSDLAECERYPSCGPPDNIVFHIINLLKVKITRVNLSNRVSHRLCGFSTFLSHNTTADRIDESLLHYDNVSGWLEGGAKRLLVAQKEGYSSQR</sequence>
<accession>A0A7C9ECY7</accession>
<protein>
    <submittedName>
        <fullName evidence="1">Uncharacterized protein</fullName>
    </submittedName>
</protein>
<evidence type="ECO:0000313" key="1">
    <source>
        <dbReference type="EMBL" id="MBA4662466.1"/>
    </source>
</evidence>
<reference evidence="1" key="2">
    <citation type="submission" date="2020-07" db="EMBL/GenBank/DDBJ databases">
        <authorList>
            <person name="Vera ALvarez R."/>
            <person name="Arias-Moreno D.M."/>
            <person name="Jimenez-Jacinto V."/>
            <person name="Jimenez-Bremont J.F."/>
            <person name="Swaminathan K."/>
            <person name="Moose S.P."/>
            <person name="Guerrero-Gonzalez M.L."/>
            <person name="Marino-Ramirez L."/>
            <person name="Landsman D."/>
            <person name="Rodriguez-Kessler M."/>
            <person name="Delgado-Sanchez P."/>
        </authorList>
    </citation>
    <scope>NUCLEOTIDE SEQUENCE</scope>
    <source>
        <tissue evidence="1">Cladode</tissue>
    </source>
</reference>
<proteinExistence type="predicted"/>
<dbReference type="EMBL" id="GISG01215956">
    <property type="protein sequence ID" value="MBA4662466.1"/>
    <property type="molecule type" value="Transcribed_RNA"/>
</dbReference>
<name>A0A7C9ECY7_OPUST</name>
<organism evidence="1">
    <name type="scientific">Opuntia streptacantha</name>
    <name type="common">Prickly pear cactus</name>
    <name type="synonym">Opuntia cardona</name>
    <dbReference type="NCBI Taxonomy" id="393608"/>
    <lineage>
        <taxon>Eukaryota</taxon>
        <taxon>Viridiplantae</taxon>
        <taxon>Streptophyta</taxon>
        <taxon>Embryophyta</taxon>
        <taxon>Tracheophyta</taxon>
        <taxon>Spermatophyta</taxon>
        <taxon>Magnoliopsida</taxon>
        <taxon>eudicotyledons</taxon>
        <taxon>Gunneridae</taxon>
        <taxon>Pentapetalae</taxon>
        <taxon>Caryophyllales</taxon>
        <taxon>Cactineae</taxon>
        <taxon>Cactaceae</taxon>
        <taxon>Opuntioideae</taxon>
        <taxon>Opuntia</taxon>
    </lineage>
</organism>
<dbReference type="AlphaFoldDB" id="A0A7C9ECY7"/>